<dbReference type="EMBL" id="QSGN01000065">
    <property type="protein sequence ID" value="RHB23361.1"/>
    <property type="molecule type" value="Genomic_DNA"/>
</dbReference>
<name>A0A413UUN4_BACSE</name>
<protein>
    <submittedName>
        <fullName evidence="1">Uncharacterized protein</fullName>
    </submittedName>
</protein>
<sequence length="157" mass="17553">MDGKLQTDVGELIPVVTPGKDGLSNSKFATTKIKSEGKRSVLLYRSSSSQWAPFAIRVSCISTGEPSSDFCVYIAGNTMELQDTTKVYVKYMYGQPNSDTYLKMKYETDHRISIYLTSDNSLGDRTIVRELIVRDSMYDMATQDDEITGLTDCTIVQ</sequence>
<evidence type="ECO:0000313" key="2">
    <source>
        <dbReference type="Proteomes" id="UP000283482"/>
    </source>
</evidence>
<comment type="caution">
    <text evidence="1">The sequence shown here is derived from an EMBL/GenBank/DDBJ whole genome shotgun (WGS) entry which is preliminary data.</text>
</comment>
<dbReference type="AlphaFoldDB" id="A0A413UUN4"/>
<dbReference type="Proteomes" id="UP000283482">
    <property type="component" value="Unassembled WGS sequence"/>
</dbReference>
<gene>
    <name evidence="1" type="ORF">DW889_16250</name>
</gene>
<accession>A0A413UUN4</accession>
<evidence type="ECO:0000313" key="1">
    <source>
        <dbReference type="EMBL" id="RHB23361.1"/>
    </source>
</evidence>
<reference evidence="1 2" key="1">
    <citation type="submission" date="2018-08" db="EMBL/GenBank/DDBJ databases">
        <title>A genome reference for cultivated species of the human gut microbiota.</title>
        <authorList>
            <person name="Zou Y."/>
            <person name="Xue W."/>
            <person name="Luo G."/>
        </authorList>
    </citation>
    <scope>NUCLEOTIDE SEQUENCE [LARGE SCALE GENOMIC DNA]</scope>
    <source>
        <strain evidence="1 2">AM40-34</strain>
    </source>
</reference>
<proteinExistence type="predicted"/>
<organism evidence="1 2">
    <name type="scientific">Bacteroides stercoris</name>
    <dbReference type="NCBI Taxonomy" id="46506"/>
    <lineage>
        <taxon>Bacteria</taxon>
        <taxon>Pseudomonadati</taxon>
        <taxon>Bacteroidota</taxon>
        <taxon>Bacteroidia</taxon>
        <taxon>Bacteroidales</taxon>
        <taxon>Bacteroidaceae</taxon>
        <taxon>Bacteroides</taxon>
    </lineage>
</organism>